<dbReference type="Proteomes" id="UP000813462">
    <property type="component" value="Unassembled WGS sequence"/>
</dbReference>
<proteinExistence type="predicted"/>
<feature type="region of interest" description="Disordered" evidence="1">
    <location>
        <begin position="11"/>
        <end position="71"/>
    </location>
</feature>
<name>A0A978VIE7_ZIZJJ</name>
<feature type="compositionally biased region" description="Polar residues" evidence="1">
    <location>
        <begin position="13"/>
        <end position="28"/>
    </location>
</feature>
<evidence type="ECO:0000313" key="3">
    <source>
        <dbReference type="Proteomes" id="UP000813462"/>
    </source>
</evidence>
<dbReference type="AlphaFoldDB" id="A0A978VIE7"/>
<comment type="caution">
    <text evidence="2">The sequence shown here is derived from an EMBL/GenBank/DDBJ whole genome shotgun (WGS) entry which is preliminary data.</text>
</comment>
<evidence type="ECO:0000256" key="1">
    <source>
        <dbReference type="SAM" id="MobiDB-lite"/>
    </source>
</evidence>
<sequence length="71" mass="7451">MAGFSGFLLLPGLTNNGVDDPSAIQQGGSIEPIGFGSQTSVITKDKPNRLPPPNRKNPNPPPKPRKPYNGG</sequence>
<gene>
    <name evidence="2" type="ORF">FEM48_Zijuj04G0068000</name>
</gene>
<accession>A0A978VIE7</accession>
<organism evidence="2 3">
    <name type="scientific">Ziziphus jujuba var. spinosa</name>
    <dbReference type="NCBI Taxonomy" id="714518"/>
    <lineage>
        <taxon>Eukaryota</taxon>
        <taxon>Viridiplantae</taxon>
        <taxon>Streptophyta</taxon>
        <taxon>Embryophyta</taxon>
        <taxon>Tracheophyta</taxon>
        <taxon>Spermatophyta</taxon>
        <taxon>Magnoliopsida</taxon>
        <taxon>eudicotyledons</taxon>
        <taxon>Gunneridae</taxon>
        <taxon>Pentapetalae</taxon>
        <taxon>rosids</taxon>
        <taxon>fabids</taxon>
        <taxon>Rosales</taxon>
        <taxon>Rhamnaceae</taxon>
        <taxon>Paliureae</taxon>
        <taxon>Ziziphus</taxon>
    </lineage>
</organism>
<dbReference type="EMBL" id="JAEACU010000004">
    <property type="protein sequence ID" value="KAH7532866.1"/>
    <property type="molecule type" value="Genomic_DNA"/>
</dbReference>
<reference evidence="2" key="1">
    <citation type="journal article" date="2021" name="Front. Plant Sci.">
        <title>Chromosome-Scale Genome Assembly for Chinese Sour Jujube and Insights Into Its Genome Evolution and Domestication Signature.</title>
        <authorList>
            <person name="Shen L.-Y."/>
            <person name="Luo H."/>
            <person name="Wang X.-L."/>
            <person name="Wang X.-M."/>
            <person name="Qiu X.-J."/>
            <person name="Liu H."/>
            <person name="Zhou S.-S."/>
            <person name="Jia K.-H."/>
            <person name="Nie S."/>
            <person name="Bao Y.-T."/>
            <person name="Zhang R.-G."/>
            <person name="Yun Q.-Z."/>
            <person name="Chai Y.-H."/>
            <person name="Lu J.-Y."/>
            <person name="Li Y."/>
            <person name="Zhao S.-W."/>
            <person name="Mao J.-F."/>
            <person name="Jia S.-G."/>
            <person name="Mao Y.-M."/>
        </authorList>
    </citation>
    <scope>NUCLEOTIDE SEQUENCE</scope>
    <source>
        <strain evidence="2">AT0</strain>
        <tissue evidence="2">Leaf</tissue>
    </source>
</reference>
<evidence type="ECO:0000313" key="2">
    <source>
        <dbReference type="EMBL" id="KAH7532866.1"/>
    </source>
</evidence>
<protein>
    <submittedName>
        <fullName evidence="2">Uncharacterized protein</fullName>
    </submittedName>
</protein>
<feature type="compositionally biased region" description="Pro residues" evidence="1">
    <location>
        <begin position="49"/>
        <end position="62"/>
    </location>
</feature>